<protein>
    <recommendedName>
        <fullName evidence="3">cysteine--tRNA ligase</fullName>
        <ecNumber evidence="3">6.1.1.16</ecNumber>
    </recommendedName>
    <alternativeName>
        <fullName evidence="11">Cysteinyl-tRNA synthetase</fullName>
    </alternativeName>
</protein>
<comment type="caution">
    <text evidence="14">The sequence shown here is derived from an EMBL/GenBank/DDBJ whole genome shotgun (WGS) entry which is preliminary data.</text>
</comment>
<gene>
    <name evidence="14" type="primary">Cars-L2</name>
    <name evidence="14" type="ORF">Hamer_G010253</name>
</gene>
<sequence length="584" mass="66144">MGITRCLGCLALHHTSAIGPHSRITVSVMRHHANVAQSFKLSLGRRWLSSTSWISPEGHDTGIKLYNTASRSKVALKTVHPGLLTWYTCGPTVYDSAHIGHALCYVKFDIIRRIMTRMFDLNVVMVLGITDIDDKIINKAHELNLTSKEVAELYEEEFFEDMDRLRVLRPTSAPRVTEHVPHIISFTKGIINRKLAYAVYDGSVYFDTKAYGRYGKMYPLDESVERQVTNIKKSPRDFALWKGAKPGEPYWSSPWGPGRPGWHIECSAMASHILGTQLDLHSGGVDLVFPHHENEEAQCCAYHDVDQWCNYWIHVGFLRTKGTEKMSKSLFNTISIEELLKEHSVNTFRLFCLLSHYRNKVEYTQTSMAQAKAHLRRIRSFLHDAYAYINGQLKCAPLDEAALKQKLVETRVKVKKSLADDFDTVRALDAVMDLINLGNKELQKQSKSTSLSRSGGTMAAICSYINYLMEDVFGIHFPSVSDALNLSLESGGRLHNIMNSVIDLRQKIRSYALLLDETSLKQVLTPEEKKAKRKERLPLLNACDELREDLLKTGLQIKDRHGGTSWSVAEESVGSDKQTEDKEV</sequence>
<dbReference type="OrthoDB" id="438179at2759"/>
<keyword evidence="5" id="KW-0479">Metal-binding</keyword>
<evidence type="ECO:0000256" key="2">
    <source>
        <dbReference type="ARBA" id="ARBA00005594"/>
    </source>
</evidence>
<dbReference type="PANTHER" id="PTHR10890">
    <property type="entry name" value="CYSTEINYL-TRNA SYNTHETASE"/>
    <property type="match status" value="1"/>
</dbReference>
<evidence type="ECO:0000259" key="13">
    <source>
        <dbReference type="Pfam" id="PF01406"/>
    </source>
</evidence>
<evidence type="ECO:0000256" key="9">
    <source>
        <dbReference type="ARBA" id="ARBA00022917"/>
    </source>
</evidence>
<dbReference type="GO" id="GO:0046872">
    <property type="term" value="F:metal ion binding"/>
    <property type="evidence" value="ECO:0007669"/>
    <property type="project" value="UniProtKB-KW"/>
</dbReference>
<evidence type="ECO:0000256" key="3">
    <source>
        <dbReference type="ARBA" id="ARBA00012832"/>
    </source>
</evidence>
<proteinExistence type="inferred from homology"/>
<comment type="cofactor">
    <cofactor evidence="1">
        <name>Zn(2+)</name>
        <dbReference type="ChEBI" id="CHEBI:29105"/>
    </cofactor>
</comment>
<dbReference type="GO" id="GO:0005737">
    <property type="term" value="C:cytoplasm"/>
    <property type="evidence" value="ECO:0007669"/>
    <property type="project" value="TreeGrafter"/>
</dbReference>
<dbReference type="InterPro" id="IPR024909">
    <property type="entry name" value="Cys-tRNA/MSH_ligase"/>
</dbReference>
<dbReference type="EMBL" id="JAHLQT010021257">
    <property type="protein sequence ID" value="KAG7167849.1"/>
    <property type="molecule type" value="Genomic_DNA"/>
</dbReference>
<keyword evidence="4 14" id="KW-0436">Ligase</keyword>
<dbReference type="HAMAP" id="MF_00041">
    <property type="entry name" value="Cys_tRNA_synth"/>
    <property type="match status" value="1"/>
</dbReference>
<dbReference type="PANTHER" id="PTHR10890:SF27">
    <property type="entry name" value="CYSTEINE--TRNA LIGASE, MITOCHONDRIAL-RELATED"/>
    <property type="match status" value="1"/>
</dbReference>
<evidence type="ECO:0000256" key="1">
    <source>
        <dbReference type="ARBA" id="ARBA00001947"/>
    </source>
</evidence>
<reference evidence="14" key="1">
    <citation type="journal article" date="2021" name="Sci. Adv.">
        <title>The American lobster genome reveals insights on longevity, neural, and immune adaptations.</title>
        <authorList>
            <person name="Polinski J.M."/>
            <person name="Zimin A.V."/>
            <person name="Clark K.F."/>
            <person name="Kohn A.B."/>
            <person name="Sadowski N."/>
            <person name="Timp W."/>
            <person name="Ptitsyn A."/>
            <person name="Khanna P."/>
            <person name="Romanova D.Y."/>
            <person name="Williams P."/>
            <person name="Greenwood S.J."/>
            <person name="Moroz L.L."/>
            <person name="Walt D.R."/>
            <person name="Bodnar A.G."/>
        </authorList>
    </citation>
    <scope>NUCLEOTIDE SEQUENCE</scope>
    <source>
        <strain evidence="14">GMGI-L3</strain>
    </source>
</reference>
<dbReference type="GO" id="GO:0004817">
    <property type="term" value="F:cysteine-tRNA ligase activity"/>
    <property type="evidence" value="ECO:0007669"/>
    <property type="project" value="UniProtKB-EC"/>
</dbReference>
<evidence type="ECO:0000256" key="4">
    <source>
        <dbReference type="ARBA" id="ARBA00022598"/>
    </source>
</evidence>
<dbReference type="EC" id="6.1.1.16" evidence="3"/>
<feature type="region of interest" description="Disordered" evidence="12">
    <location>
        <begin position="563"/>
        <end position="584"/>
    </location>
</feature>
<feature type="domain" description="tRNA synthetases class I catalytic" evidence="13">
    <location>
        <begin position="77"/>
        <end position="372"/>
    </location>
</feature>
<dbReference type="GO" id="GO:0006423">
    <property type="term" value="P:cysteinyl-tRNA aminoacylation"/>
    <property type="evidence" value="ECO:0007669"/>
    <property type="project" value="InterPro"/>
</dbReference>
<dbReference type="Proteomes" id="UP000747542">
    <property type="component" value="Unassembled WGS sequence"/>
</dbReference>
<keyword evidence="7" id="KW-0862">Zinc</keyword>
<keyword evidence="9" id="KW-0648">Protein biosynthesis</keyword>
<evidence type="ECO:0000256" key="10">
    <source>
        <dbReference type="ARBA" id="ARBA00023146"/>
    </source>
</evidence>
<keyword evidence="15" id="KW-1185">Reference proteome</keyword>
<evidence type="ECO:0000313" key="15">
    <source>
        <dbReference type="Proteomes" id="UP000747542"/>
    </source>
</evidence>
<keyword evidence="10" id="KW-0030">Aminoacyl-tRNA synthetase</keyword>
<evidence type="ECO:0000256" key="8">
    <source>
        <dbReference type="ARBA" id="ARBA00022840"/>
    </source>
</evidence>
<dbReference type="AlphaFoldDB" id="A0A8J5K5G6"/>
<name>A0A8J5K5G6_HOMAM</name>
<organism evidence="14 15">
    <name type="scientific">Homarus americanus</name>
    <name type="common">American lobster</name>
    <dbReference type="NCBI Taxonomy" id="6706"/>
    <lineage>
        <taxon>Eukaryota</taxon>
        <taxon>Metazoa</taxon>
        <taxon>Ecdysozoa</taxon>
        <taxon>Arthropoda</taxon>
        <taxon>Crustacea</taxon>
        <taxon>Multicrustacea</taxon>
        <taxon>Malacostraca</taxon>
        <taxon>Eumalacostraca</taxon>
        <taxon>Eucarida</taxon>
        <taxon>Decapoda</taxon>
        <taxon>Pleocyemata</taxon>
        <taxon>Astacidea</taxon>
        <taxon>Nephropoidea</taxon>
        <taxon>Nephropidae</taxon>
        <taxon>Homarus</taxon>
    </lineage>
</organism>
<dbReference type="FunFam" id="3.40.50.620:FF:000027">
    <property type="entry name" value="Cysteine--tRNA ligase, cytoplasmic"/>
    <property type="match status" value="1"/>
</dbReference>
<dbReference type="InterPro" id="IPR015803">
    <property type="entry name" value="Cys-tRNA-ligase"/>
</dbReference>
<dbReference type="Pfam" id="PF01406">
    <property type="entry name" value="tRNA-synt_1e"/>
    <property type="match status" value="1"/>
</dbReference>
<evidence type="ECO:0000313" key="14">
    <source>
        <dbReference type="EMBL" id="KAG7167849.1"/>
    </source>
</evidence>
<dbReference type="CDD" id="cd00672">
    <property type="entry name" value="CysRS_core"/>
    <property type="match status" value="1"/>
</dbReference>
<keyword evidence="6" id="KW-0547">Nucleotide-binding</keyword>
<dbReference type="InterPro" id="IPR032678">
    <property type="entry name" value="tRNA-synt_1_cat_dom"/>
</dbReference>
<evidence type="ECO:0000256" key="6">
    <source>
        <dbReference type="ARBA" id="ARBA00022741"/>
    </source>
</evidence>
<dbReference type="GO" id="GO:0005524">
    <property type="term" value="F:ATP binding"/>
    <property type="evidence" value="ECO:0007669"/>
    <property type="project" value="UniProtKB-KW"/>
</dbReference>
<accession>A0A8J5K5G6</accession>
<keyword evidence="8" id="KW-0067">ATP-binding</keyword>
<dbReference type="NCBIfam" id="TIGR00435">
    <property type="entry name" value="cysS"/>
    <property type="match status" value="1"/>
</dbReference>
<evidence type="ECO:0000256" key="11">
    <source>
        <dbReference type="ARBA" id="ARBA00031499"/>
    </source>
</evidence>
<evidence type="ECO:0000256" key="5">
    <source>
        <dbReference type="ARBA" id="ARBA00022723"/>
    </source>
</evidence>
<comment type="similarity">
    <text evidence="2">Belongs to the class-I aminoacyl-tRNA synthetase family.</text>
</comment>
<evidence type="ECO:0000256" key="7">
    <source>
        <dbReference type="ARBA" id="ARBA00022833"/>
    </source>
</evidence>
<evidence type="ECO:0000256" key="12">
    <source>
        <dbReference type="SAM" id="MobiDB-lite"/>
    </source>
</evidence>